<feature type="domain" description="K+ potassium transporter C-terminal" evidence="13">
    <location>
        <begin position="568"/>
        <end position="735"/>
    </location>
</feature>
<evidence type="ECO:0000313" key="15">
    <source>
        <dbReference type="EnsemblPlants" id="KQL08480"/>
    </source>
</evidence>
<dbReference type="GO" id="GO:0015079">
    <property type="term" value="F:potassium ion transmembrane transporter activity"/>
    <property type="evidence" value="ECO:0000318"/>
    <property type="project" value="GO_Central"/>
</dbReference>
<dbReference type="RefSeq" id="XP_004972327.1">
    <property type="nucleotide sequence ID" value="XM_004972270.1"/>
</dbReference>
<comment type="similarity">
    <text evidence="2 10">Belongs to the HAK/KUP transporter (TC 2.A.72.3) family.</text>
</comment>
<dbReference type="GO" id="GO:0006813">
    <property type="term" value="P:potassium ion transport"/>
    <property type="evidence" value="ECO:0000318"/>
    <property type="project" value="GO_Central"/>
</dbReference>
<reference evidence="15" key="3">
    <citation type="submission" date="2018-08" db="UniProtKB">
        <authorList>
            <consortium name="EnsemblPlants"/>
        </authorList>
    </citation>
    <scope>IDENTIFICATION</scope>
    <source>
        <strain evidence="15">Yugu1</strain>
    </source>
</reference>
<dbReference type="KEGG" id="sita:101758416"/>
<dbReference type="EMBL" id="CM003532">
    <property type="protein sequence ID" value="RCV28919.1"/>
    <property type="molecule type" value="Genomic_DNA"/>
</dbReference>
<dbReference type="EnsemblPlants" id="KQL08480">
    <property type="protein sequence ID" value="KQL08480"/>
    <property type="gene ID" value="SETIT_004956mg"/>
</dbReference>
<evidence type="ECO:0000256" key="1">
    <source>
        <dbReference type="ARBA" id="ARBA00004141"/>
    </source>
</evidence>
<feature type="transmembrane region" description="Helical" evidence="10">
    <location>
        <begin position="339"/>
        <end position="359"/>
    </location>
</feature>
<evidence type="ECO:0000259" key="13">
    <source>
        <dbReference type="Pfam" id="PF22776"/>
    </source>
</evidence>
<reference evidence="14 16" key="1">
    <citation type="journal article" date="2012" name="Nat. Biotechnol.">
        <title>Reference genome sequence of the model plant Setaria.</title>
        <authorList>
            <person name="Bennetzen J.L."/>
            <person name="Schmutz J."/>
            <person name="Wang H."/>
            <person name="Percifield R."/>
            <person name="Hawkins J."/>
            <person name="Pontaroli A.C."/>
            <person name="Estep M."/>
            <person name="Feng L."/>
            <person name="Vaughn J.N."/>
            <person name="Grimwood J."/>
            <person name="Jenkins J."/>
            <person name="Barry K."/>
            <person name="Lindquist E."/>
            <person name="Hellsten U."/>
            <person name="Deshpande S."/>
            <person name="Wang X."/>
            <person name="Wu X."/>
            <person name="Mitros T."/>
            <person name="Triplett J."/>
            <person name="Yang X."/>
            <person name="Ye C.Y."/>
            <person name="Mauro-Herrera M."/>
            <person name="Wang L."/>
            <person name="Li P."/>
            <person name="Sharma M."/>
            <person name="Sharma R."/>
            <person name="Ronald P.C."/>
            <person name="Panaud O."/>
            <person name="Kellogg E.A."/>
            <person name="Brutnell T.P."/>
            <person name="Doust A.N."/>
            <person name="Tuskan G.A."/>
            <person name="Rokhsar D."/>
            <person name="Devos K.M."/>
        </authorList>
    </citation>
    <scope>NUCLEOTIDE SEQUENCE [LARGE SCALE GENOMIC DNA]</scope>
    <source>
        <strain evidence="16">cv. Yugu1</strain>
        <strain evidence="14">Yugu1</strain>
    </source>
</reference>
<feature type="transmembrane region" description="Helical" evidence="10">
    <location>
        <begin position="69"/>
        <end position="91"/>
    </location>
</feature>
<evidence type="ECO:0000256" key="5">
    <source>
        <dbReference type="ARBA" id="ARBA00022692"/>
    </source>
</evidence>
<dbReference type="AlphaFoldDB" id="K3XSQ5"/>
<dbReference type="EMBL" id="AGNK02003445">
    <property type="status" value="NOT_ANNOTATED_CDS"/>
    <property type="molecule type" value="Genomic_DNA"/>
</dbReference>
<dbReference type="HOGENOM" id="CLU_008142_4_0_1"/>
<comment type="function">
    <text evidence="10">Potassium transporter.</text>
</comment>
<keyword evidence="6 10" id="KW-0630">Potassium</keyword>
<dbReference type="FunCoup" id="K3XSQ5">
    <property type="interactions" value="24"/>
</dbReference>
<dbReference type="NCBIfam" id="TIGR00794">
    <property type="entry name" value="kup"/>
    <property type="match status" value="1"/>
</dbReference>
<evidence type="ECO:0000256" key="4">
    <source>
        <dbReference type="ARBA" id="ARBA00022538"/>
    </source>
</evidence>
<dbReference type="PANTHER" id="PTHR30540:SF20">
    <property type="entry name" value="POTASSIUM TRANSPORTER 6"/>
    <property type="match status" value="1"/>
</dbReference>
<feature type="transmembrane region" description="Helical" evidence="10">
    <location>
        <begin position="262"/>
        <end position="282"/>
    </location>
</feature>
<keyword evidence="8 10" id="KW-0406">Ion transport</keyword>
<evidence type="ECO:0000259" key="12">
    <source>
        <dbReference type="Pfam" id="PF02705"/>
    </source>
</evidence>
<reference evidence="14" key="2">
    <citation type="submission" date="2015-07" db="EMBL/GenBank/DDBJ databases">
        <authorList>
            <person name="Noorani M."/>
        </authorList>
    </citation>
    <scope>NUCLEOTIDE SEQUENCE</scope>
    <source>
        <strain evidence="14">Yugu1</strain>
    </source>
</reference>
<feature type="transmembrane region" description="Helical" evidence="10">
    <location>
        <begin position="103"/>
        <end position="124"/>
    </location>
</feature>
<evidence type="ECO:0000256" key="9">
    <source>
        <dbReference type="ARBA" id="ARBA00023136"/>
    </source>
</evidence>
<dbReference type="InterPro" id="IPR053952">
    <property type="entry name" value="K_trans_C"/>
</dbReference>
<dbReference type="OMA" id="AEHTACL"/>
<proteinExistence type="inferred from homology"/>
<feature type="transmembrane region" description="Helical" evidence="10">
    <location>
        <begin position="486"/>
        <end position="505"/>
    </location>
</feature>
<evidence type="ECO:0000313" key="14">
    <source>
        <dbReference type="EMBL" id="RCV28919.1"/>
    </source>
</evidence>
<evidence type="ECO:0000313" key="16">
    <source>
        <dbReference type="Proteomes" id="UP000004995"/>
    </source>
</evidence>
<dbReference type="GeneID" id="101758416"/>
<keyword evidence="4 10" id="KW-0633">Potassium transport</keyword>
<dbReference type="Pfam" id="PF02705">
    <property type="entry name" value="K_trans"/>
    <property type="match status" value="1"/>
</dbReference>
<dbReference type="InterPro" id="IPR003855">
    <property type="entry name" value="K+_transporter"/>
</dbReference>
<evidence type="ECO:0000256" key="10">
    <source>
        <dbReference type="RuleBase" id="RU321113"/>
    </source>
</evidence>
<evidence type="ECO:0000256" key="3">
    <source>
        <dbReference type="ARBA" id="ARBA00022448"/>
    </source>
</evidence>
<gene>
    <name evidence="15" type="primary">LOC101758416</name>
    <name evidence="14" type="ORF">SETIT_5G441200v2</name>
</gene>
<dbReference type="GO" id="GO:0016020">
    <property type="term" value="C:membrane"/>
    <property type="evidence" value="ECO:0000318"/>
    <property type="project" value="GO_Central"/>
</dbReference>
<evidence type="ECO:0000256" key="11">
    <source>
        <dbReference type="SAM" id="MobiDB-lite"/>
    </source>
</evidence>
<keyword evidence="9 10" id="KW-0472">Membrane</keyword>
<feature type="region of interest" description="Disordered" evidence="11">
    <location>
        <begin position="21"/>
        <end position="42"/>
    </location>
</feature>
<organism evidence="14">
    <name type="scientific">Setaria italica</name>
    <name type="common">Foxtail millet</name>
    <name type="synonym">Panicum italicum</name>
    <dbReference type="NCBI Taxonomy" id="4555"/>
    <lineage>
        <taxon>Eukaryota</taxon>
        <taxon>Viridiplantae</taxon>
        <taxon>Streptophyta</taxon>
        <taxon>Embryophyta</taxon>
        <taxon>Tracheophyta</taxon>
        <taxon>Spermatophyta</taxon>
        <taxon>Magnoliopsida</taxon>
        <taxon>Liliopsida</taxon>
        <taxon>Poales</taxon>
        <taxon>Poaceae</taxon>
        <taxon>PACMAD clade</taxon>
        <taxon>Panicoideae</taxon>
        <taxon>Panicodae</taxon>
        <taxon>Paniceae</taxon>
        <taxon>Cenchrinae</taxon>
        <taxon>Setaria</taxon>
    </lineage>
</organism>
<evidence type="ECO:0000256" key="6">
    <source>
        <dbReference type="ARBA" id="ARBA00022958"/>
    </source>
</evidence>
<keyword evidence="5 10" id="KW-0812">Transmembrane</keyword>
<keyword evidence="3" id="KW-0813">Transport</keyword>
<keyword evidence="7 10" id="KW-1133">Transmembrane helix</keyword>
<dbReference type="InterPro" id="IPR053951">
    <property type="entry name" value="K_trans_N"/>
</dbReference>
<dbReference type="PANTHER" id="PTHR30540">
    <property type="entry name" value="OSMOTIC STRESS POTASSIUM TRANSPORTER"/>
    <property type="match status" value="1"/>
</dbReference>
<feature type="transmembrane region" description="Helical" evidence="10">
    <location>
        <begin position="517"/>
        <end position="537"/>
    </location>
</feature>
<dbReference type="Pfam" id="PF22776">
    <property type="entry name" value="K_trans_C"/>
    <property type="match status" value="1"/>
</dbReference>
<dbReference type="eggNOG" id="ENOG502QPSA">
    <property type="taxonomic scope" value="Eukaryota"/>
</dbReference>
<feature type="transmembrane region" description="Helical" evidence="10">
    <location>
        <begin position="379"/>
        <end position="399"/>
    </location>
</feature>
<feature type="compositionally biased region" description="Basic and acidic residues" evidence="11">
    <location>
        <begin position="21"/>
        <end position="31"/>
    </location>
</feature>
<feature type="transmembrane region" description="Helical" evidence="10">
    <location>
        <begin position="460"/>
        <end position="479"/>
    </location>
</feature>
<protein>
    <recommendedName>
        <fullName evidence="10">Potassium transporter</fullName>
    </recommendedName>
</protein>
<evidence type="ECO:0000256" key="2">
    <source>
        <dbReference type="ARBA" id="ARBA00008440"/>
    </source>
</evidence>
<feature type="transmembrane region" description="Helical" evidence="10">
    <location>
        <begin position="436"/>
        <end position="454"/>
    </location>
</feature>
<feature type="domain" description="K+ potassium transporter integral membrane" evidence="12">
    <location>
        <begin position="70"/>
        <end position="553"/>
    </location>
</feature>
<dbReference type="OrthoDB" id="504708at2759"/>
<sequence length="735" mass="80498">MKAVRLADDDLILEVGAEKSRPAGEVEHDETAGDESASGAAGRQTFSFSQAYKMRHREPMVFTKLQTMLLAYQSLGIVYGDLGTSPLYVFSSLVLPGAGEPDFLGVLSLILWTLTVMSLVKYVLIVLRADDHGEGGTFALYSLLRQHVNFKGDMPVPVTRHASDAGLRFHGERSGSPSRLHRWLEGSSLLQATVTCFVLFGTCMMIGDGALTPAISVLSAVQGIQSRSPNIKQEHVVILSVVILLLLFLVQRFGTNKVSASFSPIMLVWFGSIAVIGVYNIAKYYPPVLKAVSPHYIYYYFARNKKVGWEQLGAIILCITGAEAMFADLGHFNKSSIQVAFSTVVYPSLILAYSGQAAYLIKHPSELSTTFYSSIPGPLFWPMFVVATLAAIVASQALISASFSIIRQSMALGCFPRVTIRHTSEEYEGQVYCPEINFFLMVVCIVITVGFGGGPEIGRAFGVAVIFVMLITTSLMAIVMDVIWRVNAVWIATFAVAFISIEGVYGSALMNKFREGGWVPFAIAALLLVPTLSWTYGRKLKAGYEARHALDAAELGALATRARARRAPGACVFLTDLVNGFPPIVRRYAEHTACLRELTLFVTVRELPVRSVLPEERFLVAKELGPAGVYRCVVRYGYMDKYDLVGDGFVASAVAALKGAAESAEEAEAMDSALGDGYVVVFGRTILHMGGEHNCFKRFVINHLYRFLQKNFRSSVSMLKIDHAKTLQIGMLYEI</sequence>
<comment type="caution">
    <text evidence="10">Lacks conserved residue(s) required for the propagation of feature annotation.</text>
</comment>
<accession>K3XSQ5</accession>
<evidence type="ECO:0000256" key="7">
    <source>
        <dbReference type="ARBA" id="ARBA00022989"/>
    </source>
</evidence>
<dbReference type="Proteomes" id="UP000004995">
    <property type="component" value="Unassembled WGS sequence"/>
</dbReference>
<dbReference type="Gramene" id="KQL08480">
    <property type="protein sequence ID" value="KQL08480"/>
    <property type="gene ID" value="SETIT_004956mg"/>
</dbReference>
<evidence type="ECO:0000256" key="8">
    <source>
        <dbReference type="ARBA" id="ARBA00023065"/>
    </source>
</evidence>
<name>K3XSQ5_SETIT</name>
<keyword evidence="16" id="KW-1185">Reference proteome</keyword>
<feature type="transmembrane region" description="Helical" evidence="10">
    <location>
        <begin position="231"/>
        <end position="250"/>
    </location>
</feature>
<comment type="subcellular location">
    <subcellularLocation>
        <location evidence="1 10">Membrane</location>
        <topology evidence="1 10">Multi-pass membrane protein</topology>
    </subcellularLocation>
</comment>